<feature type="region of interest" description="Disordered" evidence="1">
    <location>
        <begin position="181"/>
        <end position="238"/>
    </location>
</feature>
<name>A0ABU2KTG3_9ACTN</name>
<proteinExistence type="predicted"/>
<reference evidence="4" key="1">
    <citation type="submission" date="2023-07" db="EMBL/GenBank/DDBJ databases">
        <title>30 novel species of actinomycetes from the DSMZ collection.</title>
        <authorList>
            <person name="Nouioui I."/>
        </authorList>
    </citation>
    <scope>NUCLEOTIDE SEQUENCE [LARGE SCALE GENOMIC DNA]</scope>
    <source>
        <strain evidence="4">DSM 45055</strain>
    </source>
</reference>
<evidence type="ECO:0000256" key="2">
    <source>
        <dbReference type="SAM" id="Phobius"/>
    </source>
</evidence>
<evidence type="ECO:0000256" key="1">
    <source>
        <dbReference type="SAM" id="MobiDB-lite"/>
    </source>
</evidence>
<keyword evidence="4" id="KW-1185">Reference proteome</keyword>
<feature type="compositionally biased region" description="Low complexity" evidence="1">
    <location>
        <begin position="181"/>
        <end position="190"/>
    </location>
</feature>
<feature type="compositionally biased region" description="Low complexity" evidence="1">
    <location>
        <begin position="200"/>
        <end position="219"/>
    </location>
</feature>
<evidence type="ECO:0000313" key="4">
    <source>
        <dbReference type="Proteomes" id="UP001183226"/>
    </source>
</evidence>
<keyword evidence="2" id="KW-0472">Membrane</keyword>
<comment type="caution">
    <text evidence="3">The sequence shown here is derived from an EMBL/GenBank/DDBJ whole genome shotgun (WGS) entry which is preliminary data.</text>
</comment>
<sequence>MTPRRRKAVSLAVLAPTALIALGYGLSWSGPFMLAGVVGGAAMLATAWLLVSAVLPGVDAQRGVGAVFVAGWGAVVLSAAVGAAGAAVTSDELLQRSVGPDSSAASGVYYGWYHYGESVDDPEAVGSQTAVSMSVGPSAAPSVGPLGGSVVPEGTAAGALLAGWLAGGAGAFAYARTRPAAEAPPDALPDTVALGGGPNGAAAGSGDARADSGAADDGAWYPQDGGADGDTDGRGGSS</sequence>
<evidence type="ECO:0000313" key="3">
    <source>
        <dbReference type="EMBL" id="MDT0302559.1"/>
    </source>
</evidence>
<feature type="transmembrane region" description="Helical" evidence="2">
    <location>
        <begin position="67"/>
        <end position="88"/>
    </location>
</feature>
<accession>A0ABU2KTG3</accession>
<gene>
    <name evidence="3" type="ORF">RM446_10605</name>
</gene>
<keyword evidence="2" id="KW-1133">Transmembrane helix</keyword>
<dbReference type="EMBL" id="JAVREK010000009">
    <property type="protein sequence ID" value="MDT0302559.1"/>
    <property type="molecule type" value="Genomic_DNA"/>
</dbReference>
<dbReference type="Proteomes" id="UP001183226">
    <property type="component" value="Unassembled WGS sequence"/>
</dbReference>
<protein>
    <submittedName>
        <fullName evidence="3">Uncharacterized protein</fullName>
    </submittedName>
</protein>
<keyword evidence="2" id="KW-0812">Transmembrane</keyword>
<dbReference type="RefSeq" id="WP_311545044.1">
    <property type="nucleotide sequence ID" value="NZ_JAVREK010000009.1"/>
</dbReference>
<organism evidence="3 4">
    <name type="scientific">Streptomonospora wellingtoniae</name>
    <dbReference type="NCBI Taxonomy" id="3075544"/>
    <lineage>
        <taxon>Bacteria</taxon>
        <taxon>Bacillati</taxon>
        <taxon>Actinomycetota</taxon>
        <taxon>Actinomycetes</taxon>
        <taxon>Streptosporangiales</taxon>
        <taxon>Nocardiopsidaceae</taxon>
        <taxon>Streptomonospora</taxon>
    </lineage>
</organism>
<feature type="transmembrane region" description="Helical" evidence="2">
    <location>
        <begin position="33"/>
        <end position="55"/>
    </location>
</feature>